<dbReference type="Proteomes" id="UP000032180">
    <property type="component" value="Chromosome 4"/>
</dbReference>
<comment type="similarity">
    <text evidence="1">Belongs to the UDP-glycosyltransferase family.</text>
</comment>
<reference evidence="4" key="2">
    <citation type="submission" date="2013-12" db="EMBL/GenBank/DDBJ databases">
        <authorList>
            <person name="Yu Y."/>
            <person name="Lee S."/>
            <person name="de Baynast K."/>
            <person name="Wissotski M."/>
            <person name="Liu L."/>
            <person name="Talag J."/>
            <person name="Goicoechea J."/>
            <person name="Angelova A."/>
            <person name="Jetty R."/>
            <person name="Kudrna D."/>
            <person name="Golser W."/>
            <person name="Rivera L."/>
            <person name="Zhang J."/>
            <person name="Wing R."/>
        </authorList>
    </citation>
    <scope>NUCLEOTIDE SEQUENCE</scope>
</reference>
<evidence type="ECO:0000313" key="4">
    <source>
        <dbReference type="Proteomes" id="UP000032180"/>
    </source>
</evidence>
<dbReference type="GO" id="GO:0080044">
    <property type="term" value="F:quercetin 7-O-glucosyltransferase activity"/>
    <property type="evidence" value="ECO:0007669"/>
    <property type="project" value="TreeGrafter"/>
</dbReference>
<dbReference type="SUPFAM" id="SSF53756">
    <property type="entry name" value="UDP-Glycosyltransferase/glycogen phosphorylase"/>
    <property type="match status" value="1"/>
</dbReference>
<keyword evidence="4" id="KW-1185">Reference proteome</keyword>
<accession>A0A0D9W3H0</accession>
<protein>
    <submittedName>
        <fullName evidence="3">Uncharacterized protein</fullName>
    </submittedName>
</protein>
<dbReference type="PANTHER" id="PTHR11926:SF391">
    <property type="entry name" value="OS04G0326201 PROTEIN"/>
    <property type="match status" value="1"/>
</dbReference>
<dbReference type="Gene3D" id="3.40.50.2000">
    <property type="entry name" value="Glycogen Phosphorylase B"/>
    <property type="match status" value="1"/>
</dbReference>
<evidence type="ECO:0000313" key="3">
    <source>
        <dbReference type="EnsemblPlants" id="LPERR04G05080.1"/>
    </source>
</evidence>
<dbReference type="Gramene" id="LPERR04G05080.1">
    <property type="protein sequence ID" value="LPERR04G05080.1"/>
    <property type="gene ID" value="LPERR04G05080"/>
</dbReference>
<reference evidence="3 4" key="1">
    <citation type="submission" date="2012-08" db="EMBL/GenBank/DDBJ databases">
        <title>Oryza genome evolution.</title>
        <authorList>
            <person name="Wing R.A."/>
        </authorList>
    </citation>
    <scope>NUCLEOTIDE SEQUENCE</scope>
</reference>
<dbReference type="EnsemblPlants" id="LPERR04G05080.1">
    <property type="protein sequence ID" value="LPERR04G05080.1"/>
    <property type="gene ID" value="LPERR04G05080"/>
</dbReference>
<evidence type="ECO:0000256" key="2">
    <source>
        <dbReference type="ARBA" id="ARBA00022679"/>
    </source>
</evidence>
<dbReference type="InterPro" id="IPR002213">
    <property type="entry name" value="UDP_glucos_trans"/>
</dbReference>
<evidence type="ECO:0000256" key="1">
    <source>
        <dbReference type="ARBA" id="ARBA00009995"/>
    </source>
</evidence>
<dbReference type="Pfam" id="PF00201">
    <property type="entry name" value="UDPGT"/>
    <property type="match status" value="1"/>
</dbReference>
<organism evidence="3 4">
    <name type="scientific">Leersia perrieri</name>
    <dbReference type="NCBI Taxonomy" id="77586"/>
    <lineage>
        <taxon>Eukaryota</taxon>
        <taxon>Viridiplantae</taxon>
        <taxon>Streptophyta</taxon>
        <taxon>Embryophyta</taxon>
        <taxon>Tracheophyta</taxon>
        <taxon>Spermatophyta</taxon>
        <taxon>Magnoliopsida</taxon>
        <taxon>Liliopsida</taxon>
        <taxon>Poales</taxon>
        <taxon>Poaceae</taxon>
        <taxon>BOP clade</taxon>
        <taxon>Oryzoideae</taxon>
        <taxon>Oryzeae</taxon>
        <taxon>Oryzinae</taxon>
        <taxon>Leersia</taxon>
    </lineage>
</organism>
<proteinExistence type="inferred from homology"/>
<dbReference type="GO" id="GO:0080043">
    <property type="term" value="F:quercetin 3-O-glucosyltransferase activity"/>
    <property type="evidence" value="ECO:0007669"/>
    <property type="project" value="TreeGrafter"/>
</dbReference>
<reference evidence="3" key="3">
    <citation type="submission" date="2015-04" db="UniProtKB">
        <authorList>
            <consortium name="EnsemblPlants"/>
        </authorList>
    </citation>
    <scope>IDENTIFICATION</scope>
</reference>
<dbReference type="PANTHER" id="PTHR11926">
    <property type="entry name" value="GLUCOSYL/GLUCURONOSYL TRANSFERASES"/>
    <property type="match status" value="1"/>
</dbReference>
<keyword evidence="2" id="KW-0808">Transferase</keyword>
<dbReference type="HOGENOM" id="CLU_2743665_0_0_1"/>
<sequence>MDLFFFLPPEFLAAVEGRGLLTMWCLQEKVIEHSAVGVFLTHSGWNLTLESLCAGVSMLSWPFFVEQQTNY</sequence>
<dbReference type="AlphaFoldDB" id="A0A0D9W3H0"/>
<name>A0A0D9W3H0_9ORYZ</name>
<dbReference type="eggNOG" id="KOG1192">
    <property type="taxonomic scope" value="Eukaryota"/>
</dbReference>